<dbReference type="EMBL" id="KV426242">
    <property type="protein sequence ID" value="KZV84060.1"/>
    <property type="molecule type" value="Genomic_DNA"/>
</dbReference>
<dbReference type="Gene3D" id="3.40.50.720">
    <property type="entry name" value="NAD(P)-binding Rossmann-like Domain"/>
    <property type="match status" value="1"/>
</dbReference>
<reference evidence="1 2" key="1">
    <citation type="journal article" date="2016" name="Mol. Biol. Evol.">
        <title>Comparative Genomics of Early-Diverging Mushroom-Forming Fungi Provides Insights into the Origins of Lignocellulose Decay Capabilities.</title>
        <authorList>
            <person name="Nagy L.G."/>
            <person name="Riley R."/>
            <person name="Tritt A."/>
            <person name="Adam C."/>
            <person name="Daum C."/>
            <person name="Floudas D."/>
            <person name="Sun H."/>
            <person name="Yadav J.S."/>
            <person name="Pangilinan J."/>
            <person name="Larsson K.H."/>
            <person name="Matsuura K."/>
            <person name="Barry K."/>
            <person name="Labutti K."/>
            <person name="Kuo R."/>
            <person name="Ohm R.A."/>
            <person name="Bhattacharya S.S."/>
            <person name="Shirouzu T."/>
            <person name="Yoshinaga Y."/>
            <person name="Martin F.M."/>
            <person name="Grigoriev I.V."/>
            <person name="Hibbett D.S."/>
        </authorList>
    </citation>
    <scope>NUCLEOTIDE SEQUENCE [LARGE SCALE GENOMIC DNA]</scope>
    <source>
        <strain evidence="1 2">HHB12029</strain>
    </source>
</reference>
<sequence>MSSKPAVLICGGINTFSRAIAEFLVPDVGEPLVSYLRIVDKPSVAPTPSCYVGSKFPTLLETGIVEYKQTNLLNASNVTKVFDPAEGQAPFSIVFDCTGEILYDRKDDFQAVNTASLSYGIGLEAARRKVAAYVRLQQPYYECPAEKTDKPAHTEKDTLKPESVRGTWFHETLRLLAGIKDLNLAILRVGSVYGPHTLCAELTYCLILGAVYKKAEQEFRFLYPANRINTVHTDDVAAASWAVAQWIAKVGREEGNKIAGEDIYFAIDKELVKDLKGEPGPKEKLVAPFFNIVDDADATQGKIAEMVASIYGIKTGTYNLFLGTLAKLSLNDVASEANEQHTHTWHQLIQESDPPVTKGHVSAFMEPHLFGKRAVAYSAAKIKNVLGYTLRRPKITKEAIQEVLDSYKADGIWPNTA</sequence>
<dbReference type="Proteomes" id="UP000077266">
    <property type="component" value="Unassembled WGS sequence"/>
</dbReference>
<dbReference type="SUPFAM" id="SSF51735">
    <property type="entry name" value="NAD(P)-binding Rossmann-fold domains"/>
    <property type="match status" value="1"/>
</dbReference>
<dbReference type="PANTHER" id="PTHR43245">
    <property type="entry name" value="BIFUNCTIONAL POLYMYXIN RESISTANCE PROTEIN ARNA"/>
    <property type="match status" value="1"/>
</dbReference>
<evidence type="ECO:0000313" key="2">
    <source>
        <dbReference type="Proteomes" id="UP000077266"/>
    </source>
</evidence>
<evidence type="ECO:0000313" key="1">
    <source>
        <dbReference type="EMBL" id="KZV84060.1"/>
    </source>
</evidence>
<dbReference type="InParanoid" id="A0A165D9I2"/>
<proteinExistence type="predicted"/>
<gene>
    <name evidence="1" type="ORF">EXIGLDRAFT_842488</name>
</gene>
<dbReference type="AlphaFoldDB" id="A0A165D9I2"/>
<dbReference type="STRING" id="1314781.A0A165D9I2"/>
<accession>A0A165D9I2</accession>
<keyword evidence="2" id="KW-1185">Reference proteome</keyword>
<dbReference type="PANTHER" id="PTHR43245:SF11">
    <property type="entry name" value="LD23561P"/>
    <property type="match status" value="1"/>
</dbReference>
<protein>
    <recommendedName>
        <fullName evidence="3">NAD(P)-binding protein</fullName>
    </recommendedName>
</protein>
<evidence type="ECO:0008006" key="3">
    <source>
        <dbReference type="Google" id="ProtNLM"/>
    </source>
</evidence>
<organism evidence="1 2">
    <name type="scientific">Exidia glandulosa HHB12029</name>
    <dbReference type="NCBI Taxonomy" id="1314781"/>
    <lineage>
        <taxon>Eukaryota</taxon>
        <taxon>Fungi</taxon>
        <taxon>Dikarya</taxon>
        <taxon>Basidiomycota</taxon>
        <taxon>Agaricomycotina</taxon>
        <taxon>Agaricomycetes</taxon>
        <taxon>Auriculariales</taxon>
        <taxon>Exidiaceae</taxon>
        <taxon>Exidia</taxon>
    </lineage>
</organism>
<dbReference type="InterPro" id="IPR036291">
    <property type="entry name" value="NAD(P)-bd_dom_sf"/>
</dbReference>
<dbReference type="OrthoDB" id="16464at2759"/>
<name>A0A165D9I2_EXIGL</name>
<dbReference type="InterPro" id="IPR050177">
    <property type="entry name" value="Lipid_A_modif_metabolic_enz"/>
</dbReference>